<evidence type="ECO:0000313" key="2">
    <source>
        <dbReference type="Proteomes" id="UP001211907"/>
    </source>
</evidence>
<feature type="non-terminal residue" evidence="1">
    <location>
        <position position="174"/>
    </location>
</feature>
<gene>
    <name evidence="1" type="ORF">HK100_010368</name>
</gene>
<reference evidence="1" key="1">
    <citation type="submission" date="2020-05" db="EMBL/GenBank/DDBJ databases">
        <title>Phylogenomic resolution of chytrid fungi.</title>
        <authorList>
            <person name="Stajich J.E."/>
            <person name="Amses K."/>
            <person name="Simmons R."/>
            <person name="Seto K."/>
            <person name="Myers J."/>
            <person name="Bonds A."/>
            <person name="Quandt C.A."/>
            <person name="Barry K."/>
            <person name="Liu P."/>
            <person name="Grigoriev I."/>
            <person name="Longcore J.E."/>
            <person name="James T.Y."/>
        </authorList>
    </citation>
    <scope>NUCLEOTIDE SEQUENCE</scope>
    <source>
        <strain evidence="1">JEL0513</strain>
    </source>
</reference>
<name>A0AAD5SL71_9FUNG</name>
<protein>
    <submittedName>
        <fullName evidence="1">Uncharacterized protein</fullName>
    </submittedName>
</protein>
<organism evidence="1 2">
    <name type="scientific">Physocladia obscura</name>
    <dbReference type="NCBI Taxonomy" id="109957"/>
    <lineage>
        <taxon>Eukaryota</taxon>
        <taxon>Fungi</taxon>
        <taxon>Fungi incertae sedis</taxon>
        <taxon>Chytridiomycota</taxon>
        <taxon>Chytridiomycota incertae sedis</taxon>
        <taxon>Chytridiomycetes</taxon>
        <taxon>Chytridiales</taxon>
        <taxon>Chytriomycetaceae</taxon>
        <taxon>Physocladia</taxon>
    </lineage>
</organism>
<keyword evidence="2" id="KW-1185">Reference proteome</keyword>
<evidence type="ECO:0000313" key="1">
    <source>
        <dbReference type="EMBL" id="KAJ3079604.1"/>
    </source>
</evidence>
<dbReference type="EMBL" id="JADGJH010005699">
    <property type="protein sequence ID" value="KAJ3079604.1"/>
    <property type="molecule type" value="Genomic_DNA"/>
</dbReference>
<dbReference type="AlphaFoldDB" id="A0AAD5SL71"/>
<accession>A0AAD5SL71</accession>
<dbReference type="Proteomes" id="UP001211907">
    <property type="component" value="Unassembled WGS sequence"/>
</dbReference>
<comment type="caution">
    <text evidence="1">The sequence shown here is derived from an EMBL/GenBank/DDBJ whole genome shotgun (WGS) entry which is preliminary data.</text>
</comment>
<sequence length="174" mass="19750">MEVKQLLSNKTTVVKQGKTVRLSEIPSDPEIFYTFNVLNCVAISARHATGPFVFSHIDSTYINQFEEGTNTKLHHILLKFPISKKTATEVYVVTAYHSQLLRKILTELMEMGFLASYIHVQVATDMVFLEKKFPDDPLRLTSVEPVFDMLAQPQKACLVVNAKSGHRCTLEYLD</sequence>
<proteinExistence type="predicted"/>